<feature type="region of interest" description="Disordered" evidence="1">
    <location>
        <begin position="62"/>
        <end position="100"/>
    </location>
</feature>
<keyword evidence="3" id="KW-1185">Reference proteome</keyword>
<protein>
    <submittedName>
        <fullName evidence="2">Uncharacterized protein</fullName>
    </submittedName>
</protein>
<comment type="caution">
    <text evidence="2">The sequence shown here is derived from an EMBL/GenBank/DDBJ whole genome shotgun (WGS) entry which is preliminary data.</text>
</comment>
<proteinExistence type="predicted"/>
<dbReference type="Proteomes" id="UP000719412">
    <property type="component" value="Unassembled WGS sequence"/>
</dbReference>
<accession>A0A8J6LED7</accession>
<reference evidence="2" key="2">
    <citation type="submission" date="2021-08" db="EMBL/GenBank/DDBJ databases">
        <authorList>
            <person name="Eriksson T."/>
        </authorList>
    </citation>
    <scope>NUCLEOTIDE SEQUENCE</scope>
    <source>
        <strain evidence="2">Stoneville</strain>
        <tissue evidence="2">Whole head</tissue>
    </source>
</reference>
<evidence type="ECO:0000313" key="3">
    <source>
        <dbReference type="Proteomes" id="UP000719412"/>
    </source>
</evidence>
<organism evidence="2 3">
    <name type="scientific">Tenebrio molitor</name>
    <name type="common">Yellow mealworm beetle</name>
    <dbReference type="NCBI Taxonomy" id="7067"/>
    <lineage>
        <taxon>Eukaryota</taxon>
        <taxon>Metazoa</taxon>
        <taxon>Ecdysozoa</taxon>
        <taxon>Arthropoda</taxon>
        <taxon>Hexapoda</taxon>
        <taxon>Insecta</taxon>
        <taxon>Pterygota</taxon>
        <taxon>Neoptera</taxon>
        <taxon>Endopterygota</taxon>
        <taxon>Coleoptera</taxon>
        <taxon>Polyphaga</taxon>
        <taxon>Cucujiformia</taxon>
        <taxon>Tenebrionidae</taxon>
        <taxon>Tenebrio</taxon>
    </lineage>
</organism>
<gene>
    <name evidence="2" type="ORF">GEV33_003046</name>
</gene>
<sequence length="100" mass="11228">MRCKCIDSRWCYLRRNFERLSVNNVATLSKNVNYDNNVASRGRRRRRWTCWCNAGPDVGAVGRGGGGRSNALHRSFIPSPPQDPAKRDDSAATTSSQLRS</sequence>
<reference evidence="2" key="1">
    <citation type="journal article" date="2020" name="J Insects Food Feed">
        <title>The yellow mealworm (Tenebrio molitor) genome: a resource for the emerging insects as food and feed industry.</title>
        <authorList>
            <person name="Eriksson T."/>
            <person name="Andere A."/>
            <person name="Kelstrup H."/>
            <person name="Emery V."/>
            <person name="Picard C."/>
        </authorList>
    </citation>
    <scope>NUCLEOTIDE SEQUENCE</scope>
    <source>
        <strain evidence="2">Stoneville</strain>
        <tissue evidence="2">Whole head</tissue>
    </source>
</reference>
<dbReference type="AlphaFoldDB" id="A0A8J6LED7"/>
<name>A0A8J6LED7_TENMO</name>
<evidence type="ECO:0000256" key="1">
    <source>
        <dbReference type="SAM" id="MobiDB-lite"/>
    </source>
</evidence>
<dbReference type="EMBL" id="JABDTM020013838">
    <property type="protein sequence ID" value="KAH0819744.1"/>
    <property type="molecule type" value="Genomic_DNA"/>
</dbReference>
<feature type="compositionally biased region" description="Polar residues" evidence="1">
    <location>
        <begin position="91"/>
        <end position="100"/>
    </location>
</feature>
<evidence type="ECO:0000313" key="2">
    <source>
        <dbReference type="EMBL" id="KAH0819744.1"/>
    </source>
</evidence>